<accession>A0A9N9JQJ3</accession>
<dbReference type="AlphaFoldDB" id="A0A9N9JQJ3"/>
<name>A0A9N9JQJ3_9GLOM</name>
<feature type="non-terminal residue" evidence="1">
    <location>
        <position position="50"/>
    </location>
</feature>
<gene>
    <name evidence="1" type="ORF">RFULGI_LOCUS16890</name>
</gene>
<protein>
    <submittedName>
        <fullName evidence="1">16851_t:CDS:1</fullName>
    </submittedName>
</protein>
<dbReference type="Proteomes" id="UP000789396">
    <property type="component" value="Unassembled WGS sequence"/>
</dbReference>
<reference evidence="1" key="1">
    <citation type="submission" date="2021-06" db="EMBL/GenBank/DDBJ databases">
        <authorList>
            <person name="Kallberg Y."/>
            <person name="Tangrot J."/>
            <person name="Rosling A."/>
        </authorList>
    </citation>
    <scope>NUCLEOTIDE SEQUENCE</scope>
    <source>
        <strain evidence="1">IN212</strain>
    </source>
</reference>
<evidence type="ECO:0000313" key="2">
    <source>
        <dbReference type="Proteomes" id="UP000789396"/>
    </source>
</evidence>
<sequence>MYSKFSLNNLNNSNSIPIKKRKLNSITIDIQDHSTNFIYNNQYNLTEKIN</sequence>
<feature type="non-terminal residue" evidence="1">
    <location>
        <position position="1"/>
    </location>
</feature>
<comment type="caution">
    <text evidence="1">The sequence shown here is derived from an EMBL/GenBank/DDBJ whole genome shotgun (WGS) entry which is preliminary data.</text>
</comment>
<proteinExistence type="predicted"/>
<evidence type="ECO:0000313" key="1">
    <source>
        <dbReference type="EMBL" id="CAG8792577.1"/>
    </source>
</evidence>
<organism evidence="1 2">
    <name type="scientific">Racocetra fulgida</name>
    <dbReference type="NCBI Taxonomy" id="60492"/>
    <lineage>
        <taxon>Eukaryota</taxon>
        <taxon>Fungi</taxon>
        <taxon>Fungi incertae sedis</taxon>
        <taxon>Mucoromycota</taxon>
        <taxon>Glomeromycotina</taxon>
        <taxon>Glomeromycetes</taxon>
        <taxon>Diversisporales</taxon>
        <taxon>Gigasporaceae</taxon>
        <taxon>Racocetra</taxon>
    </lineage>
</organism>
<keyword evidence="2" id="KW-1185">Reference proteome</keyword>
<dbReference type="EMBL" id="CAJVPZ010062831">
    <property type="protein sequence ID" value="CAG8792577.1"/>
    <property type="molecule type" value="Genomic_DNA"/>
</dbReference>